<dbReference type="PANTHER" id="PTHR48111:SF15">
    <property type="entry name" value="OMPR SUBFAMILY"/>
    <property type="match status" value="1"/>
</dbReference>
<name>A0A6M0RJJ1_9CYAN</name>
<evidence type="ECO:0000259" key="9">
    <source>
        <dbReference type="PROSITE" id="PS51755"/>
    </source>
</evidence>
<dbReference type="SMART" id="SM00862">
    <property type="entry name" value="Trans_reg_C"/>
    <property type="match status" value="1"/>
</dbReference>
<dbReference type="PROSITE" id="PS50110">
    <property type="entry name" value="RESPONSE_REGULATORY"/>
    <property type="match status" value="1"/>
</dbReference>
<dbReference type="RefSeq" id="WP_163697884.1">
    <property type="nucleotide sequence ID" value="NZ_QXHD01000004.1"/>
</dbReference>
<dbReference type="Pfam" id="PF00486">
    <property type="entry name" value="Trans_reg_C"/>
    <property type="match status" value="1"/>
</dbReference>
<dbReference type="Gene3D" id="1.10.10.10">
    <property type="entry name" value="Winged helix-like DNA-binding domain superfamily/Winged helix DNA-binding domain"/>
    <property type="match status" value="1"/>
</dbReference>
<dbReference type="InterPro" id="IPR016032">
    <property type="entry name" value="Sig_transdc_resp-reg_C-effctor"/>
</dbReference>
<keyword evidence="4 7" id="KW-0238">DNA-binding</keyword>
<evidence type="ECO:0000259" key="8">
    <source>
        <dbReference type="PROSITE" id="PS50110"/>
    </source>
</evidence>
<feature type="domain" description="OmpR/PhoB-type" evidence="9">
    <location>
        <begin position="125"/>
        <end position="224"/>
    </location>
</feature>
<dbReference type="GO" id="GO:0006355">
    <property type="term" value="P:regulation of DNA-templated transcription"/>
    <property type="evidence" value="ECO:0007669"/>
    <property type="project" value="InterPro"/>
</dbReference>
<protein>
    <submittedName>
        <fullName evidence="10">DNA-binding response regulator</fullName>
    </submittedName>
</protein>
<dbReference type="EMBL" id="QXHD01000004">
    <property type="protein sequence ID" value="NEZ55983.1"/>
    <property type="molecule type" value="Genomic_DNA"/>
</dbReference>
<feature type="DNA-binding region" description="OmpR/PhoB-type" evidence="7">
    <location>
        <begin position="125"/>
        <end position="224"/>
    </location>
</feature>
<comment type="caution">
    <text evidence="10">The sequence shown here is derived from an EMBL/GenBank/DDBJ whole genome shotgun (WGS) entry which is preliminary data.</text>
</comment>
<dbReference type="InterPro" id="IPR001789">
    <property type="entry name" value="Sig_transdc_resp-reg_receiver"/>
</dbReference>
<proteinExistence type="predicted"/>
<evidence type="ECO:0000256" key="6">
    <source>
        <dbReference type="PROSITE-ProRule" id="PRU00169"/>
    </source>
</evidence>
<organism evidence="10 11">
    <name type="scientific">Adonisia turfae CCMR0081</name>
    <dbReference type="NCBI Taxonomy" id="2292702"/>
    <lineage>
        <taxon>Bacteria</taxon>
        <taxon>Bacillati</taxon>
        <taxon>Cyanobacteriota</taxon>
        <taxon>Adonisia</taxon>
        <taxon>Adonisia turfae</taxon>
    </lineage>
</organism>
<dbReference type="GO" id="GO:0005829">
    <property type="term" value="C:cytosol"/>
    <property type="evidence" value="ECO:0007669"/>
    <property type="project" value="TreeGrafter"/>
</dbReference>
<dbReference type="InterPro" id="IPR039420">
    <property type="entry name" value="WalR-like"/>
</dbReference>
<evidence type="ECO:0000256" key="7">
    <source>
        <dbReference type="PROSITE-ProRule" id="PRU01091"/>
    </source>
</evidence>
<keyword evidence="2" id="KW-0902">Two-component regulatory system</keyword>
<dbReference type="CDD" id="cd00383">
    <property type="entry name" value="trans_reg_C"/>
    <property type="match status" value="1"/>
</dbReference>
<evidence type="ECO:0000256" key="4">
    <source>
        <dbReference type="ARBA" id="ARBA00023125"/>
    </source>
</evidence>
<reference evidence="10 11" key="1">
    <citation type="journal article" date="2020" name="Microb. Ecol.">
        <title>Ecogenomics of the Marine Benthic Filamentous Cyanobacterium Adonisia.</title>
        <authorList>
            <person name="Walter J.M."/>
            <person name="Coutinho F.H."/>
            <person name="Leomil L."/>
            <person name="Hargreaves P.I."/>
            <person name="Campeao M.E."/>
            <person name="Vieira V.V."/>
            <person name="Silva B.S."/>
            <person name="Fistarol G.O."/>
            <person name="Salomon P.S."/>
            <person name="Sawabe T."/>
            <person name="Mino S."/>
            <person name="Hosokawa M."/>
            <person name="Miyashita H."/>
            <person name="Maruyama F."/>
            <person name="van Verk M.C."/>
            <person name="Dutilh B.E."/>
            <person name="Thompson C.C."/>
            <person name="Thompson F.L."/>
        </authorList>
    </citation>
    <scope>NUCLEOTIDE SEQUENCE [LARGE SCALE GENOMIC DNA]</scope>
    <source>
        <strain evidence="10 11">CCMR0081</strain>
    </source>
</reference>
<evidence type="ECO:0000256" key="5">
    <source>
        <dbReference type="ARBA" id="ARBA00023163"/>
    </source>
</evidence>
<dbReference type="GO" id="GO:0000976">
    <property type="term" value="F:transcription cis-regulatory region binding"/>
    <property type="evidence" value="ECO:0007669"/>
    <property type="project" value="TreeGrafter"/>
</dbReference>
<dbReference type="CDD" id="cd19935">
    <property type="entry name" value="REC_OmpR_CusR-like"/>
    <property type="match status" value="1"/>
</dbReference>
<dbReference type="PROSITE" id="PS51755">
    <property type="entry name" value="OMPR_PHOB"/>
    <property type="match status" value="1"/>
</dbReference>
<dbReference type="Gene3D" id="6.10.250.690">
    <property type="match status" value="1"/>
</dbReference>
<feature type="modified residue" description="4-aspartylphosphate" evidence="6">
    <location>
        <position position="51"/>
    </location>
</feature>
<dbReference type="Gene3D" id="3.40.50.2300">
    <property type="match status" value="1"/>
</dbReference>
<dbReference type="SMART" id="SM00448">
    <property type="entry name" value="REC"/>
    <property type="match status" value="1"/>
</dbReference>
<evidence type="ECO:0000313" key="11">
    <source>
        <dbReference type="Proteomes" id="UP000481033"/>
    </source>
</evidence>
<dbReference type="Proteomes" id="UP000481033">
    <property type="component" value="Unassembled WGS sequence"/>
</dbReference>
<keyword evidence="5" id="KW-0804">Transcription</keyword>
<gene>
    <name evidence="10" type="ORF">DXZ20_09920</name>
</gene>
<dbReference type="InterPro" id="IPR036388">
    <property type="entry name" value="WH-like_DNA-bd_sf"/>
</dbReference>
<keyword evidence="11" id="KW-1185">Reference proteome</keyword>
<dbReference type="GO" id="GO:0000156">
    <property type="term" value="F:phosphorelay response regulator activity"/>
    <property type="evidence" value="ECO:0007669"/>
    <property type="project" value="TreeGrafter"/>
</dbReference>
<dbReference type="PANTHER" id="PTHR48111">
    <property type="entry name" value="REGULATOR OF RPOS"/>
    <property type="match status" value="1"/>
</dbReference>
<feature type="domain" description="Response regulatory" evidence="8">
    <location>
        <begin position="2"/>
        <end position="116"/>
    </location>
</feature>
<dbReference type="InterPro" id="IPR011006">
    <property type="entry name" value="CheY-like_superfamily"/>
</dbReference>
<dbReference type="GO" id="GO:0032993">
    <property type="term" value="C:protein-DNA complex"/>
    <property type="evidence" value="ECO:0007669"/>
    <property type="project" value="TreeGrafter"/>
</dbReference>
<keyword evidence="1 6" id="KW-0597">Phosphoprotein</keyword>
<dbReference type="FunFam" id="3.40.50.2300:FF:000002">
    <property type="entry name" value="DNA-binding response regulator PhoP"/>
    <property type="match status" value="1"/>
</dbReference>
<evidence type="ECO:0000256" key="1">
    <source>
        <dbReference type="ARBA" id="ARBA00022553"/>
    </source>
</evidence>
<dbReference type="SUPFAM" id="SSF46894">
    <property type="entry name" value="C-terminal effector domain of the bipartite response regulators"/>
    <property type="match status" value="1"/>
</dbReference>
<evidence type="ECO:0000256" key="3">
    <source>
        <dbReference type="ARBA" id="ARBA00023015"/>
    </source>
</evidence>
<accession>A0A6M0RJJ1</accession>
<evidence type="ECO:0000256" key="2">
    <source>
        <dbReference type="ARBA" id="ARBA00023012"/>
    </source>
</evidence>
<keyword evidence="3" id="KW-0805">Transcription regulation</keyword>
<sequence>MRILLVEDDLQLGEGLNEALTDEGYVVDWVTDGEMGWIQATDLTYDLMVLDVMLPKINGIHLCRRLRETGRRLPILMLTARDTNTDKVAGLDAGADDYVVKPFDLLELLARLRALLRRGTLNDTGTMLVWGQAQLDSVTHEVFYDGAPLQLTPKEFSLLELFLRSGRRVLSRSVLIDQCWATNALPDEETVKSHLKSLRQKLKKAGAPADFIETVHGVGYRLKQS</sequence>
<dbReference type="InterPro" id="IPR001867">
    <property type="entry name" value="OmpR/PhoB-type_DNA-bd"/>
</dbReference>
<dbReference type="SUPFAM" id="SSF52172">
    <property type="entry name" value="CheY-like"/>
    <property type="match status" value="1"/>
</dbReference>
<evidence type="ECO:0000313" key="10">
    <source>
        <dbReference type="EMBL" id="NEZ55983.1"/>
    </source>
</evidence>
<dbReference type="Pfam" id="PF00072">
    <property type="entry name" value="Response_reg"/>
    <property type="match status" value="1"/>
</dbReference>
<dbReference type="AlphaFoldDB" id="A0A6M0RJJ1"/>